<feature type="signal peptide" evidence="1">
    <location>
        <begin position="1"/>
        <end position="19"/>
    </location>
</feature>
<keyword evidence="1" id="KW-0732">Signal</keyword>
<name>A0A317UST3_ASPEC</name>
<dbReference type="RefSeq" id="XP_025383890.1">
    <property type="nucleotide sequence ID" value="XM_025535559.1"/>
</dbReference>
<gene>
    <name evidence="2" type="ORF">BO83DRAFT_431112</name>
</gene>
<keyword evidence="3" id="KW-1185">Reference proteome</keyword>
<reference evidence="2" key="1">
    <citation type="submission" date="2016-12" db="EMBL/GenBank/DDBJ databases">
        <title>The genomes of Aspergillus section Nigri reveals drivers in fungal speciation.</title>
        <authorList>
            <consortium name="DOE Joint Genome Institute"/>
            <person name="Vesth T.C."/>
            <person name="Nybo J."/>
            <person name="Theobald S."/>
            <person name="Brandl J."/>
            <person name="Frisvad J.C."/>
            <person name="Nielsen K.F."/>
            <person name="Lyhne E.K."/>
            <person name="Kogle M.E."/>
            <person name="Kuo A."/>
            <person name="Riley R."/>
            <person name="Clum A."/>
            <person name="Nolan M."/>
            <person name="Lipzen A."/>
            <person name="Salamov A."/>
            <person name="Henrissat B."/>
            <person name="Wiebenga A."/>
            <person name="De vries R.P."/>
            <person name="Grigoriev I.V."/>
            <person name="Mortensen U.H."/>
            <person name="Andersen M.R."/>
            <person name="Baker S.E."/>
        </authorList>
    </citation>
    <scope>NUCLEOTIDE SEQUENCE</scope>
    <source>
        <strain evidence="2">CBS 122712</strain>
    </source>
</reference>
<accession>A0A317UST3</accession>
<dbReference type="GeneID" id="37057521"/>
<comment type="caution">
    <text evidence="2">The sequence shown here is derived from an EMBL/GenBank/DDBJ whole genome shotgun (WGS) entry which is preliminary data.</text>
</comment>
<dbReference type="Proteomes" id="UP000246171">
    <property type="component" value="Unassembled WGS sequence"/>
</dbReference>
<evidence type="ECO:0000313" key="3">
    <source>
        <dbReference type="Proteomes" id="UP000246171"/>
    </source>
</evidence>
<evidence type="ECO:0000256" key="1">
    <source>
        <dbReference type="SAM" id="SignalP"/>
    </source>
</evidence>
<proteinExistence type="predicted"/>
<dbReference type="AlphaFoldDB" id="A0A317UST3"/>
<dbReference type="VEuPathDB" id="FungiDB:BO83DRAFT_431112"/>
<dbReference type="EMBL" id="MSFU01000031">
    <property type="protein sequence ID" value="PWY64419.1"/>
    <property type="molecule type" value="Genomic_DNA"/>
</dbReference>
<sequence length="276" mass="30356">MKLVLLIFMLVLSIDMAKCSRMTGPFEALYFYYAYQIDAAAAARAAEDGVSYEATIGGDCIGKDCTLEAFLETIMDPSYAEDLTPTSTGSTRSPDVYATAEEIDTYWNYNSDDLQADEIIKKAPSGFANLVNAVANKIQEARAVVPSADLVEKATVSLKWAQAVRLTEMVVRYGELEGAKANAFAEKYPKINLQSTQRVLDEDRTVSPSLKMVYTDLDYAGMATEAAGGDQAKLVDTYKEFLNFAEAKPTESVYRIHQNIVNMYQRVIPSLEAGCS</sequence>
<feature type="chain" id="PRO_5016451390" evidence="1">
    <location>
        <begin position="20"/>
        <end position="276"/>
    </location>
</feature>
<organism evidence="2 3">
    <name type="scientific">Aspergillus eucalypticola (strain CBS 122712 / IBT 29274)</name>
    <dbReference type="NCBI Taxonomy" id="1448314"/>
    <lineage>
        <taxon>Eukaryota</taxon>
        <taxon>Fungi</taxon>
        <taxon>Dikarya</taxon>
        <taxon>Ascomycota</taxon>
        <taxon>Pezizomycotina</taxon>
        <taxon>Eurotiomycetes</taxon>
        <taxon>Eurotiomycetidae</taxon>
        <taxon>Eurotiales</taxon>
        <taxon>Aspergillaceae</taxon>
        <taxon>Aspergillus</taxon>
        <taxon>Aspergillus subgen. Circumdati</taxon>
    </lineage>
</organism>
<dbReference type="OrthoDB" id="4443452at2759"/>
<evidence type="ECO:0000313" key="2">
    <source>
        <dbReference type="EMBL" id="PWY64419.1"/>
    </source>
</evidence>
<protein>
    <submittedName>
        <fullName evidence="2">Uncharacterized protein</fullName>
    </submittedName>
</protein>